<dbReference type="OrthoDB" id="9804792at2"/>
<dbReference type="PANTHER" id="PTHR33991">
    <property type="entry name" value="DNA REPAIR PROTEIN RECO"/>
    <property type="match status" value="1"/>
</dbReference>
<dbReference type="InterPro" id="IPR042242">
    <property type="entry name" value="RecO_C"/>
</dbReference>
<dbReference type="SUPFAM" id="SSF50249">
    <property type="entry name" value="Nucleic acid-binding proteins"/>
    <property type="match status" value="1"/>
</dbReference>
<sequence length="242" mass="26124">MEWTDTGRIIAVRNYGETSAIVELLTPEHGRHPGLVRGGRSKAMRPILQPGNAVRAVWRARLDEHLGNYALEAESLDAGALMDDPLALSGLNAACAMAVLALPEREAHPAVHGAFEVLVSSLNDIDIWPALYIRWEAGLLADLGYGMDLKKCAATGQTHDLKYVSPRTGRAVSAEAGAEYADRLLALPGFMAGSGEVSPGDIAAGLKLTAHFIERRVLWPTDKVLPEARTRMIERLESAGRL</sequence>
<dbReference type="HAMAP" id="MF_00201">
    <property type="entry name" value="RecO"/>
    <property type="match status" value="1"/>
</dbReference>
<dbReference type="Pfam" id="PF11967">
    <property type="entry name" value="RecO_N"/>
    <property type="match status" value="1"/>
</dbReference>
<evidence type="ECO:0000259" key="8">
    <source>
        <dbReference type="Pfam" id="PF11967"/>
    </source>
</evidence>
<dbReference type="PANTHER" id="PTHR33991:SF1">
    <property type="entry name" value="DNA REPAIR PROTEIN RECO"/>
    <property type="match status" value="1"/>
</dbReference>
<dbReference type="InterPro" id="IPR037278">
    <property type="entry name" value="ARFGAP/RecO"/>
</dbReference>
<evidence type="ECO:0000256" key="7">
    <source>
        <dbReference type="HAMAP-Rule" id="MF_00201"/>
    </source>
</evidence>
<dbReference type="SUPFAM" id="SSF57863">
    <property type="entry name" value="ArfGap/RecO-like zinc finger"/>
    <property type="match status" value="1"/>
</dbReference>
<evidence type="ECO:0000256" key="2">
    <source>
        <dbReference type="ARBA" id="ARBA00021310"/>
    </source>
</evidence>
<dbReference type="GO" id="GO:0043590">
    <property type="term" value="C:bacterial nucleoid"/>
    <property type="evidence" value="ECO:0007669"/>
    <property type="project" value="TreeGrafter"/>
</dbReference>
<evidence type="ECO:0000256" key="3">
    <source>
        <dbReference type="ARBA" id="ARBA00022763"/>
    </source>
</evidence>
<gene>
    <name evidence="7" type="primary">recO</name>
    <name evidence="9" type="ORF">X907_1691</name>
</gene>
<dbReference type="NCBIfam" id="TIGR00613">
    <property type="entry name" value="reco"/>
    <property type="match status" value="1"/>
</dbReference>
<organism evidence="9 10">
    <name type="scientific">Glycocaulis alkaliphilus</name>
    <dbReference type="NCBI Taxonomy" id="1434191"/>
    <lineage>
        <taxon>Bacteria</taxon>
        <taxon>Pseudomonadati</taxon>
        <taxon>Pseudomonadota</taxon>
        <taxon>Alphaproteobacteria</taxon>
        <taxon>Maricaulales</taxon>
        <taxon>Maricaulaceae</taxon>
        <taxon>Glycocaulis</taxon>
    </lineage>
</organism>
<evidence type="ECO:0000313" key="9">
    <source>
        <dbReference type="EMBL" id="AZU04222.1"/>
    </source>
</evidence>
<feature type="domain" description="DNA replication/recombination mediator RecO N-terminal" evidence="8">
    <location>
        <begin position="1"/>
        <end position="69"/>
    </location>
</feature>
<dbReference type="InterPro" id="IPR003717">
    <property type="entry name" value="RecO"/>
</dbReference>
<dbReference type="GO" id="GO:0006310">
    <property type="term" value="P:DNA recombination"/>
    <property type="evidence" value="ECO:0007669"/>
    <property type="project" value="UniProtKB-UniRule"/>
</dbReference>
<keyword evidence="3 7" id="KW-0227">DNA damage</keyword>
<dbReference type="Proteomes" id="UP000286954">
    <property type="component" value="Chromosome"/>
</dbReference>
<dbReference type="Gene3D" id="2.40.50.140">
    <property type="entry name" value="Nucleic acid-binding proteins"/>
    <property type="match status" value="1"/>
</dbReference>
<evidence type="ECO:0000313" key="10">
    <source>
        <dbReference type="Proteomes" id="UP000286954"/>
    </source>
</evidence>
<dbReference type="Pfam" id="PF02565">
    <property type="entry name" value="RecO_C"/>
    <property type="match status" value="1"/>
</dbReference>
<accession>A0A3T0EAA6</accession>
<keyword evidence="5 7" id="KW-0234">DNA repair</keyword>
<evidence type="ECO:0000256" key="6">
    <source>
        <dbReference type="ARBA" id="ARBA00033409"/>
    </source>
</evidence>
<evidence type="ECO:0000256" key="5">
    <source>
        <dbReference type="ARBA" id="ARBA00023204"/>
    </source>
</evidence>
<name>A0A3T0EAA6_9PROT</name>
<proteinExistence type="inferred from homology"/>
<dbReference type="EMBL" id="CP018911">
    <property type="protein sequence ID" value="AZU04222.1"/>
    <property type="molecule type" value="Genomic_DNA"/>
</dbReference>
<comment type="similarity">
    <text evidence="1 7">Belongs to the RecO family.</text>
</comment>
<protein>
    <recommendedName>
        <fullName evidence="2 7">DNA repair protein RecO</fullName>
    </recommendedName>
    <alternativeName>
        <fullName evidence="6 7">Recombination protein O</fullName>
    </alternativeName>
</protein>
<dbReference type="RefSeq" id="WP_127566998.1">
    <property type="nucleotide sequence ID" value="NZ_BMFB01000003.1"/>
</dbReference>
<evidence type="ECO:0000256" key="4">
    <source>
        <dbReference type="ARBA" id="ARBA00023172"/>
    </source>
</evidence>
<reference evidence="9 10" key="1">
    <citation type="submission" date="2016-12" db="EMBL/GenBank/DDBJ databases">
        <title>The genome of dimorphic prosthecate Glycocaulis alkaliphilus 6b-8t, isolated from crude oil dictates its adaptability in petroleum environments.</title>
        <authorList>
            <person name="Wu X.-L."/>
            <person name="Geng S."/>
        </authorList>
    </citation>
    <scope>NUCLEOTIDE SEQUENCE [LARGE SCALE GENOMIC DNA]</scope>
    <source>
        <strain evidence="9 10">6B-8</strain>
    </source>
</reference>
<dbReference type="GO" id="GO:0006302">
    <property type="term" value="P:double-strand break repair"/>
    <property type="evidence" value="ECO:0007669"/>
    <property type="project" value="TreeGrafter"/>
</dbReference>
<comment type="function">
    <text evidence="7">Involved in DNA repair and RecF pathway recombination.</text>
</comment>
<evidence type="ECO:0000256" key="1">
    <source>
        <dbReference type="ARBA" id="ARBA00007452"/>
    </source>
</evidence>
<dbReference type="AlphaFoldDB" id="A0A3T0EAA6"/>
<keyword evidence="10" id="KW-1185">Reference proteome</keyword>
<dbReference type="InterPro" id="IPR022572">
    <property type="entry name" value="DNA_rep/recomb_RecO_N"/>
</dbReference>
<dbReference type="KEGG" id="gak:X907_1691"/>
<keyword evidence="4 7" id="KW-0233">DNA recombination</keyword>
<dbReference type="InterPro" id="IPR012340">
    <property type="entry name" value="NA-bd_OB-fold"/>
</dbReference>
<dbReference type="Gene3D" id="1.20.1440.120">
    <property type="entry name" value="Recombination protein O, C-terminal domain"/>
    <property type="match status" value="1"/>
</dbReference>